<keyword evidence="2" id="KW-1133">Transmembrane helix</keyword>
<dbReference type="InterPro" id="IPR050490">
    <property type="entry name" value="Bact_solute-bd_prot1"/>
</dbReference>
<evidence type="ECO:0000313" key="4">
    <source>
        <dbReference type="Proteomes" id="UP000275368"/>
    </source>
</evidence>
<accession>A0A3G9JG83</accession>
<keyword evidence="2" id="KW-0472">Membrane</keyword>
<feature type="region of interest" description="Disordered" evidence="1">
    <location>
        <begin position="963"/>
        <end position="989"/>
    </location>
</feature>
<feature type="transmembrane region" description="Helical" evidence="2">
    <location>
        <begin position="12"/>
        <end position="32"/>
    </location>
</feature>
<dbReference type="KEGG" id="pbk:Back11_35090"/>
<keyword evidence="2" id="KW-0812">Transmembrane</keyword>
<dbReference type="Gene3D" id="3.40.190.10">
    <property type="entry name" value="Periplasmic binding protein-like II"/>
    <property type="match status" value="1"/>
</dbReference>
<evidence type="ECO:0000313" key="3">
    <source>
        <dbReference type="EMBL" id="BBH22164.1"/>
    </source>
</evidence>
<protein>
    <submittedName>
        <fullName evidence="3">ABC transporter substrate-binding protein</fullName>
    </submittedName>
</protein>
<dbReference type="Gene3D" id="2.60.120.260">
    <property type="entry name" value="Galactose-binding domain-like"/>
    <property type="match status" value="2"/>
</dbReference>
<name>A0A3G9JG83_9BACL</name>
<dbReference type="SUPFAM" id="SSF53850">
    <property type="entry name" value="Periplasmic binding protein-like II"/>
    <property type="match status" value="1"/>
</dbReference>
<proteinExistence type="predicted"/>
<organism evidence="3 4">
    <name type="scientific">Paenibacillus baekrokdamisoli</name>
    <dbReference type="NCBI Taxonomy" id="1712516"/>
    <lineage>
        <taxon>Bacteria</taxon>
        <taxon>Bacillati</taxon>
        <taxon>Bacillota</taxon>
        <taxon>Bacilli</taxon>
        <taxon>Bacillales</taxon>
        <taxon>Paenibacillaceae</taxon>
        <taxon>Paenibacillus</taxon>
    </lineage>
</organism>
<dbReference type="PANTHER" id="PTHR43649">
    <property type="entry name" value="ARABINOSE-BINDING PROTEIN-RELATED"/>
    <property type="match status" value="1"/>
</dbReference>
<dbReference type="Pfam" id="PF01547">
    <property type="entry name" value="SBP_bac_1"/>
    <property type="match status" value="1"/>
</dbReference>
<gene>
    <name evidence="3" type="ORF">Back11_35090</name>
</gene>
<dbReference type="Proteomes" id="UP000275368">
    <property type="component" value="Chromosome"/>
</dbReference>
<dbReference type="AlphaFoldDB" id="A0A3G9JG83"/>
<feature type="compositionally biased region" description="Basic and acidic residues" evidence="1">
    <location>
        <begin position="978"/>
        <end position="989"/>
    </location>
</feature>
<dbReference type="OrthoDB" id="383574at2"/>
<sequence>MNRKAIRLPMRLVIFLLICTAIVLFYAIRSFWFEQKHYEPADVAILNLPDADQSAIPTYNQKLQQYDSQGVPNTTNVRIELNANNLSQRSNEGSIEKVHHDVLGKEVLQWKNAEGWIEWEADIKQEGLYEIQIQYSPLKGTSSSIMRGLLVDGVTPFQESARIELDRIWKDAQYPYAKNAIGNEIRSKQVEVEGWYVKTVSNFETDSRPMRYHLMKGRHLIRMTGVREPVAIGSLIIKSPDSIPAYASYVTTHTEQKNELEWYSLIEAEQFTQKSNIGIQKYSVSEANISPDPKGRLVYNTLGADRWKFPGHWVEWGVKVPEDGWYAIDVKYRQSYQGRTTVYRTITIDDRVPFEEMLSYPFAYSRSFSLETLKDRGGNPYLFYLERGSHTLRMTADSSPVRPALQALYVTLDHLREFDRQIRTVIGDYSQFQAANSDVNRTWDLKRNIPNIEQQVTSSVVEMENIVRYMNGLNGSETDLTAAIEQSIITLREFLHDVDKIPNRLTELTAIQSKIGTWLTSVDQQPLLLDYIVVRTPETKTGLRISRKFEKFSYSIGDFFRSFYLAYNSKSEDKEKTIDVWMNRGRDYVDLLQDLIDQDFTPNTGIKVNLNLIPNPNVLVLGNAAGEQPDVALGIAMDTPVEFAMRGATANLRQFPDFEKVVTRFHPGVMRSYTLDNGIYGLPEVENFPVFFYRTDLFEQLKLKPPDTWDDLYDILPTLQENFMTFYYPPKDFTPFFYQRGLDFYSADGMNTTLRKEEAIKPFKQWMDLFEKYYLPLEVPSFFNHFRYGDIPAGIADFNTYVLLSVAAPDIAGHWKIAPLPGMKQSDGTVARWSPQATTSMLMMEKSSKKEEAWQFMKWWSSTETQLRYGQDIESYFGLEYRWNSANMEALLQSPWPSDDLKAIAEQARWVKNVPVVPGYYFLSREMDFAWNHVLLDGMAEKEALDRAAVSIEREMRRKQSEFGYDSDRNLNIPQMDKPYDLYRRSEHD</sequence>
<evidence type="ECO:0000256" key="1">
    <source>
        <dbReference type="SAM" id="MobiDB-lite"/>
    </source>
</evidence>
<evidence type="ECO:0000256" key="2">
    <source>
        <dbReference type="SAM" id="Phobius"/>
    </source>
</evidence>
<dbReference type="RefSeq" id="WP_125659811.1">
    <property type="nucleotide sequence ID" value="NZ_AP019308.1"/>
</dbReference>
<reference evidence="3 4" key="1">
    <citation type="submission" date="2018-11" db="EMBL/GenBank/DDBJ databases">
        <title>Complete genome sequence of Paenibacillus baekrokdamisoli strain KCTC 33723.</title>
        <authorList>
            <person name="Kang S.W."/>
            <person name="Lee K.C."/>
            <person name="Kim K.K."/>
            <person name="Kim J.S."/>
            <person name="Kim D.S."/>
            <person name="Ko S.H."/>
            <person name="Yang S.H."/>
            <person name="Lee J.S."/>
        </authorList>
    </citation>
    <scope>NUCLEOTIDE SEQUENCE [LARGE SCALE GENOMIC DNA]</scope>
    <source>
        <strain evidence="3 4">KCTC 33723</strain>
    </source>
</reference>
<keyword evidence="4" id="KW-1185">Reference proteome</keyword>
<dbReference type="InterPro" id="IPR006059">
    <property type="entry name" value="SBP"/>
</dbReference>
<dbReference type="PANTHER" id="PTHR43649:SF27">
    <property type="entry name" value="EXTRACELLULAR SOLUTE-BINDING PROTEIN FAMILY 1"/>
    <property type="match status" value="1"/>
</dbReference>
<dbReference type="EMBL" id="AP019308">
    <property type="protein sequence ID" value="BBH22164.1"/>
    <property type="molecule type" value="Genomic_DNA"/>
</dbReference>